<evidence type="ECO:0000313" key="3">
    <source>
        <dbReference type="Proteomes" id="UP000294225"/>
    </source>
</evidence>
<organism evidence="2 3">
    <name type="scientific">Kribbella speibonae</name>
    <dbReference type="NCBI Taxonomy" id="1572660"/>
    <lineage>
        <taxon>Bacteria</taxon>
        <taxon>Bacillati</taxon>
        <taxon>Actinomycetota</taxon>
        <taxon>Actinomycetes</taxon>
        <taxon>Propionibacteriales</taxon>
        <taxon>Kribbellaceae</taxon>
        <taxon>Kribbella</taxon>
    </lineage>
</organism>
<protein>
    <submittedName>
        <fullName evidence="2">Uncharacterized protein</fullName>
    </submittedName>
</protein>
<name>A0A4R0IT87_9ACTN</name>
<feature type="region of interest" description="Disordered" evidence="1">
    <location>
        <begin position="1"/>
        <end position="55"/>
    </location>
</feature>
<evidence type="ECO:0000313" key="2">
    <source>
        <dbReference type="EMBL" id="TCC35684.1"/>
    </source>
</evidence>
<gene>
    <name evidence="2" type="ORF">E0H92_23460</name>
</gene>
<dbReference type="EMBL" id="SJKC01000003">
    <property type="protein sequence ID" value="TCC35684.1"/>
    <property type="molecule type" value="Genomic_DNA"/>
</dbReference>
<dbReference type="AlphaFoldDB" id="A0A4R0IT87"/>
<sequence length="73" mass="8157">MNHRHPLRNLLHLATHSVPGIPAHAEQPPGHQGPARHAHGRPNPPANHRQHRQPRVLIGLQTRIAALFGQDLR</sequence>
<dbReference type="RefSeq" id="WP_131497733.1">
    <property type="nucleotide sequence ID" value="NZ_SJKC01000003.1"/>
</dbReference>
<comment type="caution">
    <text evidence="2">The sequence shown here is derived from an EMBL/GenBank/DDBJ whole genome shotgun (WGS) entry which is preliminary data.</text>
</comment>
<accession>A0A4R0IT87</accession>
<reference evidence="2 3" key="1">
    <citation type="submission" date="2019-02" db="EMBL/GenBank/DDBJ databases">
        <title>Kribbella capetownensis sp. nov. and Kribbella speibonae sp. nov., isolated from soil.</title>
        <authorList>
            <person name="Curtis S.M."/>
            <person name="Norton I."/>
            <person name="Everest G.J."/>
            <person name="Meyers P.R."/>
        </authorList>
    </citation>
    <scope>NUCLEOTIDE SEQUENCE [LARGE SCALE GENOMIC DNA]</scope>
    <source>
        <strain evidence="2 3">YM55</strain>
    </source>
</reference>
<evidence type="ECO:0000256" key="1">
    <source>
        <dbReference type="SAM" id="MobiDB-lite"/>
    </source>
</evidence>
<proteinExistence type="predicted"/>
<dbReference type="Proteomes" id="UP000294225">
    <property type="component" value="Unassembled WGS sequence"/>
</dbReference>